<dbReference type="OrthoDB" id="3252676at2"/>
<sequence>MALKLEMLRVFQTVAEQGSLSLAAAKLGRTPSAVSMMLSQLEDDIGDRLFETDRKNKLTPLGSLVLEESRRANDAFVRSAEAIRRHAMSTAGSIRIAAVPSATITLLPNVVASFRKHRPDVRLEISDVDTASVIRRVQLDEADIGIISSETDTSHDGEIILTDGLGIVCHKEAAIFEAWVEGQQGWDVLSLEPFISNPLCSIVKAPEVKAILLECNLEAKNTTALLAFVRNGIGATILPESAMITEPDLVFLCPAKNQAKRHLIKIHAPDRKMSPVARQFWDRL</sequence>
<organism evidence="6 7">
    <name type="scientific">Donghicola tyrosinivorans</name>
    <dbReference type="NCBI Taxonomy" id="1652492"/>
    <lineage>
        <taxon>Bacteria</taxon>
        <taxon>Pseudomonadati</taxon>
        <taxon>Pseudomonadota</taxon>
        <taxon>Alphaproteobacteria</taxon>
        <taxon>Rhodobacterales</taxon>
        <taxon>Roseobacteraceae</taxon>
        <taxon>Donghicola</taxon>
    </lineage>
</organism>
<evidence type="ECO:0000313" key="6">
    <source>
        <dbReference type="EMBL" id="PRY82662.1"/>
    </source>
</evidence>
<accession>A0A2T0W7H0</accession>
<dbReference type="Proteomes" id="UP000238392">
    <property type="component" value="Unassembled WGS sequence"/>
</dbReference>
<dbReference type="PANTHER" id="PTHR30419">
    <property type="entry name" value="HTH-TYPE TRANSCRIPTIONAL REGULATOR YBHD"/>
    <property type="match status" value="1"/>
</dbReference>
<dbReference type="AlphaFoldDB" id="A0A2T0W7H0"/>
<protein>
    <submittedName>
        <fullName evidence="6">DNA-binding transcriptional LysR family regulator</fullName>
    </submittedName>
</protein>
<dbReference type="GO" id="GO:0005829">
    <property type="term" value="C:cytosol"/>
    <property type="evidence" value="ECO:0007669"/>
    <property type="project" value="TreeGrafter"/>
</dbReference>
<dbReference type="Pfam" id="PF00126">
    <property type="entry name" value="HTH_1"/>
    <property type="match status" value="1"/>
</dbReference>
<feature type="domain" description="HTH lysR-type" evidence="5">
    <location>
        <begin position="3"/>
        <end position="61"/>
    </location>
</feature>
<evidence type="ECO:0000256" key="3">
    <source>
        <dbReference type="ARBA" id="ARBA00023125"/>
    </source>
</evidence>
<dbReference type="Gene3D" id="3.40.190.290">
    <property type="match status" value="1"/>
</dbReference>
<dbReference type="Pfam" id="PF03466">
    <property type="entry name" value="LysR_substrate"/>
    <property type="match status" value="1"/>
</dbReference>
<comment type="caution">
    <text evidence="6">The sequence shown here is derived from an EMBL/GenBank/DDBJ whole genome shotgun (WGS) entry which is preliminary data.</text>
</comment>
<gene>
    <name evidence="6" type="ORF">CLV74_1401</name>
</gene>
<keyword evidence="3 6" id="KW-0238">DNA-binding</keyword>
<dbReference type="PANTHER" id="PTHR30419:SF8">
    <property type="entry name" value="NITROGEN ASSIMILATION TRANSCRIPTIONAL ACTIVATOR-RELATED"/>
    <property type="match status" value="1"/>
</dbReference>
<evidence type="ECO:0000256" key="2">
    <source>
        <dbReference type="ARBA" id="ARBA00023015"/>
    </source>
</evidence>
<proteinExistence type="inferred from homology"/>
<keyword evidence="7" id="KW-1185">Reference proteome</keyword>
<dbReference type="InterPro" id="IPR005119">
    <property type="entry name" value="LysR_subst-bd"/>
</dbReference>
<dbReference type="EMBL" id="PVTQ01000040">
    <property type="protein sequence ID" value="PRY82662.1"/>
    <property type="molecule type" value="Genomic_DNA"/>
</dbReference>
<dbReference type="InterPro" id="IPR050950">
    <property type="entry name" value="HTH-type_LysR_regulators"/>
</dbReference>
<reference evidence="6 7" key="1">
    <citation type="submission" date="2018-03" db="EMBL/GenBank/DDBJ databases">
        <title>Genomic Encyclopedia of Archaeal and Bacterial Type Strains, Phase II (KMG-II): from individual species to whole genera.</title>
        <authorList>
            <person name="Goeker M."/>
        </authorList>
    </citation>
    <scope>NUCLEOTIDE SEQUENCE [LARGE SCALE GENOMIC DNA]</scope>
    <source>
        <strain evidence="6 7">DSM 100212</strain>
    </source>
</reference>
<evidence type="ECO:0000256" key="4">
    <source>
        <dbReference type="ARBA" id="ARBA00023163"/>
    </source>
</evidence>
<dbReference type="PROSITE" id="PS50931">
    <property type="entry name" value="HTH_LYSR"/>
    <property type="match status" value="1"/>
</dbReference>
<dbReference type="GO" id="GO:0003700">
    <property type="term" value="F:DNA-binding transcription factor activity"/>
    <property type="evidence" value="ECO:0007669"/>
    <property type="project" value="InterPro"/>
</dbReference>
<comment type="similarity">
    <text evidence="1">Belongs to the LysR transcriptional regulatory family.</text>
</comment>
<dbReference type="RefSeq" id="WP_106269086.1">
    <property type="nucleotide sequence ID" value="NZ_PVTQ01000040.1"/>
</dbReference>
<dbReference type="Gene3D" id="1.10.10.10">
    <property type="entry name" value="Winged helix-like DNA-binding domain superfamily/Winged helix DNA-binding domain"/>
    <property type="match status" value="1"/>
</dbReference>
<dbReference type="SUPFAM" id="SSF46785">
    <property type="entry name" value="Winged helix' DNA-binding domain"/>
    <property type="match status" value="1"/>
</dbReference>
<evidence type="ECO:0000313" key="7">
    <source>
        <dbReference type="Proteomes" id="UP000238392"/>
    </source>
</evidence>
<name>A0A2T0W7H0_9RHOB</name>
<dbReference type="InterPro" id="IPR036388">
    <property type="entry name" value="WH-like_DNA-bd_sf"/>
</dbReference>
<dbReference type="InterPro" id="IPR036390">
    <property type="entry name" value="WH_DNA-bd_sf"/>
</dbReference>
<dbReference type="GO" id="GO:0003677">
    <property type="term" value="F:DNA binding"/>
    <property type="evidence" value="ECO:0007669"/>
    <property type="project" value="UniProtKB-KW"/>
</dbReference>
<dbReference type="SUPFAM" id="SSF53850">
    <property type="entry name" value="Periplasmic binding protein-like II"/>
    <property type="match status" value="1"/>
</dbReference>
<dbReference type="InterPro" id="IPR000847">
    <property type="entry name" value="LysR_HTH_N"/>
</dbReference>
<keyword evidence="4" id="KW-0804">Transcription</keyword>
<evidence type="ECO:0000259" key="5">
    <source>
        <dbReference type="PROSITE" id="PS50931"/>
    </source>
</evidence>
<keyword evidence="2" id="KW-0805">Transcription regulation</keyword>
<evidence type="ECO:0000256" key="1">
    <source>
        <dbReference type="ARBA" id="ARBA00009437"/>
    </source>
</evidence>